<dbReference type="Proteomes" id="UP000664382">
    <property type="component" value="Unassembled WGS sequence"/>
</dbReference>
<dbReference type="InterPro" id="IPR013154">
    <property type="entry name" value="ADH-like_N"/>
</dbReference>
<gene>
    <name evidence="7" type="ORF">J4H92_06135</name>
</gene>
<organism evidence="7 8">
    <name type="scientific">Leucobacter weissii</name>
    <dbReference type="NCBI Taxonomy" id="1983706"/>
    <lineage>
        <taxon>Bacteria</taxon>
        <taxon>Bacillati</taxon>
        <taxon>Actinomycetota</taxon>
        <taxon>Actinomycetes</taxon>
        <taxon>Micrococcales</taxon>
        <taxon>Microbacteriaceae</taxon>
        <taxon>Leucobacter</taxon>
    </lineage>
</organism>
<evidence type="ECO:0000259" key="6">
    <source>
        <dbReference type="SMART" id="SM00829"/>
    </source>
</evidence>
<dbReference type="SUPFAM" id="SSF51735">
    <property type="entry name" value="NAD(P)-binding Rossmann-fold domains"/>
    <property type="match status" value="1"/>
</dbReference>
<protein>
    <submittedName>
        <fullName evidence="7">Alcohol dehydrogenase catalytic domain-containing protein</fullName>
    </submittedName>
</protein>
<reference evidence="7" key="1">
    <citation type="submission" date="2021-03" db="EMBL/GenBank/DDBJ databases">
        <title>Leucobacter chromiisoli sp. nov., isolated from chromium-containing soil of chemical plant.</title>
        <authorList>
            <person name="Xu Z."/>
        </authorList>
    </citation>
    <scope>NUCLEOTIDE SEQUENCE</scope>
    <source>
        <strain evidence="7">S27</strain>
    </source>
</reference>
<keyword evidence="2 5" id="KW-0479">Metal-binding</keyword>
<evidence type="ECO:0000313" key="7">
    <source>
        <dbReference type="EMBL" id="MBO1901527.1"/>
    </source>
</evidence>
<sequence length="344" mass="35287">MSAWLSGTMRAFEFSGPNELTWVEAEIPAAGPSYALVRVEALGICGTDVHLFTGSSSYLRLGLTEYPFRPGHEFCGEVVAVGDDVRGIGIGDRVVGQPFLPCKICRVCMSGRMNLCPNRGEQGVRGTEPGAAAQYVRVPAENLAVVPRSLVPAEALLAESSVTALSSVVKGGVEPGKRVAVIGSGTIGLLATQLAAGMGAVVDTIGIDDGLRLAVECGASSVFHPDEAPFDAYDVVIEAAGAPGSLGLALRLAGPGGTITQTSIPGSASTDVQASLMVAKGLTIVSVLGGIEHLQSAVDLIARGVIVPRRLIDSVREWSGAEQAFADLMAGGLARPKIVLSVGV</sequence>
<dbReference type="SMART" id="SM00829">
    <property type="entry name" value="PKS_ER"/>
    <property type="match status" value="1"/>
</dbReference>
<evidence type="ECO:0000313" key="8">
    <source>
        <dbReference type="Proteomes" id="UP000664382"/>
    </source>
</evidence>
<dbReference type="GO" id="GO:0008270">
    <property type="term" value="F:zinc ion binding"/>
    <property type="evidence" value="ECO:0007669"/>
    <property type="project" value="InterPro"/>
</dbReference>
<evidence type="ECO:0000256" key="3">
    <source>
        <dbReference type="ARBA" id="ARBA00022833"/>
    </source>
</evidence>
<comment type="similarity">
    <text evidence="5">Belongs to the zinc-containing alcohol dehydrogenase family.</text>
</comment>
<proteinExistence type="inferred from homology"/>
<comment type="cofactor">
    <cofactor evidence="1 5">
        <name>Zn(2+)</name>
        <dbReference type="ChEBI" id="CHEBI:29105"/>
    </cofactor>
</comment>
<dbReference type="InterPro" id="IPR020843">
    <property type="entry name" value="ER"/>
</dbReference>
<evidence type="ECO:0000256" key="4">
    <source>
        <dbReference type="ARBA" id="ARBA00023002"/>
    </source>
</evidence>
<evidence type="ECO:0000256" key="2">
    <source>
        <dbReference type="ARBA" id="ARBA00022723"/>
    </source>
</evidence>
<feature type="domain" description="Enoyl reductase (ER)" evidence="6">
    <location>
        <begin position="15"/>
        <end position="340"/>
    </location>
</feature>
<dbReference type="InterPro" id="IPR036291">
    <property type="entry name" value="NAD(P)-bd_dom_sf"/>
</dbReference>
<dbReference type="Pfam" id="PF08240">
    <property type="entry name" value="ADH_N"/>
    <property type="match status" value="1"/>
</dbReference>
<dbReference type="EMBL" id="JAGDYM010000005">
    <property type="protein sequence ID" value="MBO1901527.1"/>
    <property type="molecule type" value="Genomic_DNA"/>
</dbReference>
<dbReference type="PROSITE" id="PS00059">
    <property type="entry name" value="ADH_ZINC"/>
    <property type="match status" value="1"/>
</dbReference>
<dbReference type="Gene3D" id="3.40.50.720">
    <property type="entry name" value="NAD(P)-binding Rossmann-like Domain"/>
    <property type="match status" value="1"/>
</dbReference>
<comment type="caution">
    <text evidence="7">The sequence shown here is derived from an EMBL/GenBank/DDBJ whole genome shotgun (WGS) entry which is preliminary data.</text>
</comment>
<dbReference type="Pfam" id="PF00107">
    <property type="entry name" value="ADH_zinc_N"/>
    <property type="match status" value="1"/>
</dbReference>
<dbReference type="InterPro" id="IPR011032">
    <property type="entry name" value="GroES-like_sf"/>
</dbReference>
<dbReference type="SUPFAM" id="SSF50129">
    <property type="entry name" value="GroES-like"/>
    <property type="match status" value="1"/>
</dbReference>
<dbReference type="PANTHER" id="PTHR43401">
    <property type="entry name" value="L-THREONINE 3-DEHYDROGENASE"/>
    <property type="match status" value="1"/>
</dbReference>
<dbReference type="InterPro" id="IPR002328">
    <property type="entry name" value="ADH_Zn_CS"/>
</dbReference>
<dbReference type="InterPro" id="IPR013149">
    <property type="entry name" value="ADH-like_C"/>
</dbReference>
<keyword evidence="4" id="KW-0560">Oxidoreductase</keyword>
<dbReference type="PANTHER" id="PTHR43401:SF2">
    <property type="entry name" value="L-THREONINE 3-DEHYDROGENASE"/>
    <property type="match status" value="1"/>
</dbReference>
<dbReference type="Gene3D" id="3.90.180.10">
    <property type="entry name" value="Medium-chain alcohol dehydrogenases, catalytic domain"/>
    <property type="match status" value="1"/>
</dbReference>
<evidence type="ECO:0000256" key="1">
    <source>
        <dbReference type="ARBA" id="ARBA00001947"/>
    </source>
</evidence>
<keyword evidence="3 5" id="KW-0862">Zinc</keyword>
<accession>A0A939SA30</accession>
<dbReference type="InterPro" id="IPR050129">
    <property type="entry name" value="Zn_alcohol_dh"/>
</dbReference>
<dbReference type="RefSeq" id="WP_208097176.1">
    <property type="nucleotide sequence ID" value="NZ_JAGDYM010000005.1"/>
</dbReference>
<keyword evidence="8" id="KW-1185">Reference proteome</keyword>
<dbReference type="GO" id="GO:0016491">
    <property type="term" value="F:oxidoreductase activity"/>
    <property type="evidence" value="ECO:0007669"/>
    <property type="project" value="UniProtKB-KW"/>
</dbReference>
<evidence type="ECO:0000256" key="5">
    <source>
        <dbReference type="RuleBase" id="RU361277"/>
    </source>
</evidence>
<name>A0A939SA30_9MICO</name>
<dbReference type="AlphaFoldDB" id="A0A939SA30"/>